<gene>
    <name evidence="1" type="ORF">NM688_g6512</name>
</gene>
<dbReference type="Proteomes" id="UP001148662">
    <property type="component" value="Unassembled WGS sequence"/>
</dbReference>
<protein>
    <submittedName>
        <fullName evidence="1">Uncharacterized protein</fullName>
    </submittedName>
</protein>
<keyword evidence="2" id="KW-1185">Reference proteome</keyword>
<sequence>MDATSHLHDVRASAASLGASQSIVLGTSLLAYLVFKRYEPKSTSVIAALLLGVPAMLSTVLYQTSSHLSDAIVTSYTAYWSLLLLFTALYRLSPFHPLATFPGPIPARVSKLWITKIMYRGKVHLHYRELHKQYGDVVRIGPNELSICNADAVYPVLGAKGLKKGPFYTTRQQPNGTTSLLNIVDPVEHAARRRTWNRAMNSAALKDYEDIVKSKVNELMECLAQRQSQVIDISDWMSYFGFDFMGRMAFGKDFGMLRTGSDNQGVWHMIEKGTKAFSVVSYLPWLAKFLTLLPQGSNPIAVLRRIANENVMHRIHSGSQSRDLFHYLMDEDGIEPTKPSLPIVMSDGLLAIIAGSDTTSTALSHLWYFLIRNPNVYKRLRQEVDAVFPPGDDPLDFKKHVDMEYLNACINETLRLLPPVLDGVQRSTWDSEAQVFGSIVVPPNTAVAVSTYSLHRDARNFTPLPDTFWPDRWLVQDDYILPTGQKIQSSQLIHNRNAFIPFSFGPANCVGKNLAVMELRAVTCSYIQKFDMNVAGGYDLDSWEDSILDYGVTSRGHLLVHLKARY</sequence>
<evidence type="ECO:0000313" key="2">
    <source>
        <dbReference type="Proteomes" id="UP001148662"/>
    </source>
</evidence>
<evidence type="ECO:0000313" key="1">
    <source>
        <dbReference type="EMBL" id="KAJ3538505.1"/>
    </source>
</evidence>
<proteinExistence type="predicted"/>
<dbReference type="EMBL" id="JANHOG010001352">
    <property type="protein sequence ID" value="KAJ3538505.1"/>
    <property type="molecule type" value="Genomic_DNA"/>
</dbReference>
<organism evidence="1 2">
    <name type="scientific">Phlebia brevispora</name>
    <dbReference type="NCBI Taxonomy" id="194682"/>
    <lineage>
        <taxon>Eukaryota</taxon>
        <taxon>Fungi</taxon>
        <taxon>Dikarya</taxon>
        <taxon>Basidiomycota</taxon>
        <taxon>Agaricomycotina</taxon>
        <taxon>Agaricomycetes</taxon>
        <taxon>Polyporales</taxon>
        <taxon>Meruliaceae</taxon>
        <taxon>Phlebia</taxon>
    </lineage>
</organism>
<comment type="caution">
    <text evidence="1">The sequence shown here is derived from an EMBL/GenBank/DDBJ whole genome shotgun (WGS) entry which is preliminary data.</text>
</comment>
<accession>A0ACC1SFH3</accession>
<reference evidence="1" key="1">
    <citation type="submission" date="2022-07" db="EMBL/GenBank/DDBJ databases">
        <title>Genome Sequence of Phlebia brevispora.</title>
        <authorList>
            <person name="Buettner E."/>
        </authorList>
    </citation>
    <scope>NUCLEOTIDE SEQUENCE</scope>
    <source>
        <strain evidence="1">MPL23</strain>
    </source>
</reference>
<name>A0ACC1SFH3_9APHY</name>